<name>A0A371HBM6_MUCPR</name>
<keyword evidence="2" id="KW-1185">Reference proteome</keyword>
<dbReference type="EMBL" id="QJKJ01003052">
    <property type="protein sequence ID" value="RDY00203.1"/>
    <property type="molecule type" value="Genomic_DNA"/>
</dbReference>
<comment type="caution">
    <text evidence="1">The sequence shown here is derived from an EMBL/GenBank/DDBJ whole genome shotgun (WGS) entry which is preliminary data.</text>
</comment>
<feature type="non-terminal residue" evidence="1">
    <location>
        <position position="1"/>
    </location>
</feature>
<protein>
    <submittedName>
        <fullName evidence="1">Uncharacterized protein</fullName>
    </submittedName>
</protein>
<proteinExistence type="predicted"/>
<evidence type="ECO:0000313" key="2">
    <source>
        <dbReference type="Proteomes" id="UP000257109"/>
    </source>
</evidence>
<organism evidence="1 2">
    <name type="scientific">Mucuna pruriens</name>
    <name type="common">Velvet bean</name>
    <name type="synonym">Dolichos pruriens</name>
    <dbReference type="NCBI Taxonomy" id="157652"/>
    <lineage>
        <taxon>Eukaryota</taxon>
        <taxon>Viridiplantae</taxon>
        <taxon>Streptophyta</taxon>
        <taxon>Embryophyta</taxon>
        <taxon>Tracheophyta</taxon>
        <taxon>Spermatophyta</taxon>
        <taxon>Magnoliopsida</taxon>
        <taxon>eudicotyledons</taxon>
        <taxon>Gunneridae</taxon>
        <taxon>Pentapetalae</taxon>
        <taxon>rosids</taxon>
        <taxon>fabids</taxon>
        <taxon>Fabales</taxon>
        <taxon>Fabaceae</taxon>
        <taxon>Papilionoideae</taxon>
        <taxon>50 kb inversion clade</taxon>
        <taxon>NPAAA clade</taxon>
        <taxon>indigoferoid/millettioid clade</taxon>
        <taxon>Phaseoleae</taxon>
        <taxon>Mucuna</taxon>
    </lineage>
</organism>
<evidence type="ECO:0000313" key="1">
    <source>
        <dbReference type="EMBL" id="RDY00203.1"/>
    </source>
</evidence>
<sequence>MDTTHGWVIKFKGRQSKHHLGRTRQPSLVRSPIGRTRPRIRSNKIFDASEVKHIPRKDNAHANMLSKLATSKASHH</sequence>
<dbReference type="AlphaFoldDB" id="A0A371HBM6"/>
<reference evidence="1" key="1">
    <citation type="submission" date="2018-05" db="EMBL/GenBank/DDBJ databases">
        <title>Draft genome of Mucuna pruriens seed.</title>
        <authorList>
            <person name="Nnadi N.E."/>
            <person name="Vos R."/>
            <person name="Hasami M.H."/>
            <person name="Devisetty U.K."/>
            <person name="Aguiy J.C."/>
        </authorList>
    </citation>
    <scope>NUCLEOTIDE SEQUENCE [LARGE SCALE GENOMIC DNA]</scope>
    <source>
        <strain evidence="1">JCA_2017</strain>
    </source>
</reference>
<accession>A0A371HBM6</accession>
<dbReference type="Proteomes" id="UP000257109">
    <property type="component" value="Unassembled WGS sequence"/>
</dbReference>
<gene>
    <name evidence="1" type="ORF">CR513_16652</name>
</gene>